<organism evidence="2">
    <name type="scientific">mine drainage metagenome</name>
    <dbReference type="NCBI Taxonomy" id="410659"/>
    <lineage>
        <taxon>unclassified sequences</taxon>
        <taxon>metagenomes</taxon>
        <taxon>ecological metagenomes</taxon>
    </lineage>
</organism>
<gene>
    <name evidence="2" type="ORF">CARN1_1074</name>
</gene>
<dbReference type="EMBL" id="CABL01000017">
    <property type="protein sequence ID" value="CBH75907.1"/>
    <property type="molecule type" value="Genomic_DNA"/>
</dbReference>
<feature type="domain" description="DUF5069" evidence="1">
    <location>
        <begin position="5"/>
        <end position="137"/>
    </location>
</feature>
<evidence type="ECO:0000259" key="1">
    <source>
        <dbReference type="Pfam" id="PF16798"/>
    </source>
</evidence>
<proteinExistence type="predicted"/>
<dbReference type="Pfam" id="PF16798">
    <property type="entry name" value="DUF5069"/>
    <property type="match status" value="1"/>
</dbReference>
<reference evidence="2" key="1">
    <citation type="submission" date="2009-10" db="EMBL/GenBank/DDBJ databases">
        <title>Diversity of trophic interactions inside an arsenic-rich microbial ecosystem.</title>
        <authorList>
            <person name="Bertin P.N."/>
            <person name="Heinrich-Salmeron A."/>
            <person name="Pelletier E."/>
            <person name="Goulhen-Chollet F."/>
            <person name="Arsene-Ploetze F."/>
            <person name="Gallien S."/>
            <person name="Calteau A."/>
            <person name="Vallenet D."/>
            <person name="Casiot C."/>
            <person name="Chane-Woon-Ming B."/>
            <person name="Giloteaux L."/>
            <person name="Barakat M."/>
            <person name="Bonnefoy V."/>
            <person name="Bruneel O."/>
            <person name="Chandler M."/>
            <person name="Cleiss J."/>
            <person name="Duran R."/>
            <person name="Elbaz-Poulichet F."/>
            <person name="Fonknechten N."/>
            <person name="Lauga B."/>
            <person name="Mornico D."/>
            <person name="Ortet P."/>
            <person name="Schaeffer C."/>
            <person name="Siguier P."/>
            <person name="Alexander Thil Smith A."/>
            <person name="Van Dorsselaer A."/>
            <person name="Weissenbach J."/>
            <person name="Medigue C."/>
            <person name="Le Paslier D."/>
        </authorList>
    </citation>
    <scope>NUCLEOTIDE SEQUENCE</scope>
</reference>
<dbReference type="InterPro" id="IPR031849">
    <property type="entry name" value="DUF5069"/>
</dbReference>
<sequence>MDLTKTYPRSVHDKVHGLVQIGRAIDKGYALAFGNIGEYNYDCPMDQAVFGFLGIDHEKLLERIKHAKSVAEVEAYVSEEFISKKSGAEIEQWNQQWLSHSPEGESLKYFVGLRDQVAPDRTDVTTWADLLDLDEKRTVPKREAAKV</sequence>
<evidence type="ECO:0000313" key="2">
    <source>
        <dbReference type="EMBL" id="CBH75907.1"/>
    </source>
</evidence>
<name>E6PHG9_9ZZZZ</name>
<protein>
    <recommendedName>
        <fullName evidence="1">DUF5069 domain-containing protein</fullName>
    </recommendedName>
</protein>
<accession>E6PHG9</accession>
<comment type="caution">
    <text evidence="2">The sequence shown here is derived from an EMBL/GenBank/DDBJ whole genome shotgun (WGS) entry which is preliminary data.</text>
</comment>
<dbReference type="AlphaFoldDB" id="E6PHG9"/>